<keyword evidence="3" id="KW-0328">Glycosyltransferase</keyword>
<comment type="subcellular location">
    <subcellularLocation>
        <location evidence="1">Cell membrane</location>
        <topology evidence="1">Multi-pass membrane protein</topology>
    </subcellularLocation>
</comment>
<dbReference type="GO" id="GO:0005886">
    <property type="term" value="C:plasma membrane"/>
    <property type="evidence" value="ECO:0007669"/>
    <property type="project" value="UniProtKB-SubCell"/>
</dbReference>
<proteinExistence type="predicted"/>
<feature type="transmembrane region" description="Helical" evidence="8">
    <location>
        <begin position="150"/>
        <end position="181"/>
    </location>
</feature>
<evidence type="ECO:0000256" key="5">
    <source>
        <dbReference type="ARBA" id="ARBA00022692"/>
    </source>
</evidence>
<feature type="transmembrane region" description="Helical" evidence="8">
    <location>
        <begin position="46"/>
        <end position="65"/>
    </location>
</feature>
<feature type="transmembrane region" description="Helical" evidence="8">
    <location>
        <begin position="193"/>
        <end position="210"/>
    </location>
</feature>
<keyword evidence="4 10" id="KW-0808">Transferase</keyword>
<feature type="transmembrane region" description="Helical" evidence="8">
    <location>
        <begin position="299"/>
        <end position="317"/>
    </location>
</feature>
<keyword evidence="6 8" id="KW-1133">Transmembrane helix</keyword>
<evidence type="ECO:0000256" key="7">
    <source>
        <dbReference type="ARBA" id="ARBA00023136"/>
    </source>
</evidence>
<dbReference type="PANTHER" id="PTHR33908">
    <property type="entry name" value="MANNOSYLTRANSFERASE YKCB-RELATED"/>
    <property type="match status" value="1"/>
</dbReference>
<keyword evidence="5 8" id="KW-0812">Transmembrane</keyword>
<gene>
    <name evidence="10" type="ORF">DXT89_03580</name>
</gene>
<accession>A0A368NVJ0</accession>
<dbReference type="GO" id="GO:0016763">
    <property type="term" value="F:pentosyltransferase activity"/>
    <property type="evidence" value="ECO:0007669"/>
    <property type="project" value="TreeGrafter"/>
</dbReference>
<evidence type="ECO:0000256" key="1">
    <source>
        <dbReference type="ARBA" id="ARBA00004651"/>
    </source>
</evidence>
<feature type="transmembrane region" description="Helical" evidence="8">
    <location>
        <begin position="276"/>
        <end position="293"/>
    </location>
</feature>
<dbReference type="RefSeq" id="WP_060715730.1">
    <property type="nucleotide sequence ID" value="NZ_CP055265.1"/>
</dbReference>
<organism evidence="10 11">
    <name type="scientific">Agrobacterium vitis</name>
    <name type="common">Rhizobium vitis</name>
    <dbReference type="NCBI Taxonomy" id="373"/>
    <lineage>
        <taxon>Bacteria</taxon>
        <taxon>Pseudomonadati</taxon>
        <taxon>Pseudomonadota</taxon>
        <taxon>Alphaproteobacteria</taxon>
        <taxon>Hyphomicrobiales</taxon>
        <taxon>Rhizobiaceae</taxon>
        <taxon>Rhizobium/Agrobacterium group</taxon>
        <taxon>Agrobacterium</taxon>
    </lineage>
</organism>
<dbReference type="Pfam" id="PF13231">
    <property type="entry name" value="PMT_2"/>
    <property type="match status" value="1"/>
</dbReference>
<evidence type="ECO:0000256" key="3">
    <source>
        <dbReference type="ARBA" id="ARBA00022676"/>
    </source>
</evidence>
<dbReference type="InterPro" id="IPR050297">
    <property type="entry name" value="LipidA_mod_glycosyltrf_83"/>
</dbReference>
<dbReference type="OrthoDB" id="9811222at2"/>
<feature type="domain" description="Glycosyltransferase RgtA/B/C/D-like" evidence="9">
    <location>
        <begin position="50"/>
        <end position="210"/>
    </location>
</feature>
<reference evidence="10 11" key="1">
    <citation type="submission" date="2018-08" db="EMBL/GenBank/DDBJ databases">
        <title>Genome sequencing of Agrobacterium vitis strain ICMP 10754.</title>
        <authorList>
            <person name="Visnovsky S.B."/>
            <person name="Pitman A.R."/>
        </authorList>
    </citation>
    <scope>NUCLEOTIDE SEQUENCE [LARGE SCALE GENOMIC DNA]</scope>
    <source>
        <strain evidence="10 11">ICMP 10754</strain>
    </source>
</reference>
<evidence type="ECO:0000313" key="11">
    <source>
        <dbReference type="Proteomes" id="UP000436911"/>
    </source>
</evidence>
<evidence type="ECO:0000256" key="8">
    <source>
        <dbReference type="SAM" id="Phobius"/>
    </source>
</evidence>
<keyword evidence="7 8" id="KW-0472">Membrane</keyword>
<dbReference type="InterPro" id="IPR038731">
    <property type="entry name" value="RgtA/B/C-like"/>
</dbReference>
<dbReference type="Proteomes" id="UP000436911">
    <property type="component" value="Unassembled WGS sequence"/>
</dbReference>
<dbReference type="GeneID" id="60682356"/>
<sequence>MRITLTTSVFLILAITLYRIVMLHFDGTDLFVDEAQYWLWSTHLDFGYYSKPPMIAWVIHLFTLIGGSQDIFWIRVASPLFHMATALLLIPATARLTGSEKAGLWTGLSYATLPGVALSSVFMSTDTILFPFLALTLLCYSHLIERRSAGYAVLMGIAIGCGTLSKYAMLYFAATAIIAAIALPKARIALRDTVLAIFAAVVVIAPNIWWNSTHGGATLKHTSENADWHGLNFKIGKAAEFLGSQFGVVGPVLFAALLIVFYRLLRGRASTTEKHLFILSWPIILAIVFQALMSRAYANWAATAYAAGTMLAVWHLLQSSPRALKISLAINGIIAIAFPLLTAFPQDVTTPKGQSVLARYLGRTDLSWAIATTAARTGTATIVADNRDILADLFHTLRDEPFAIKARTVGGFPRNYYEQEFPLTSALGTETVLYVTGANVTCHGAVVDPVADLTPKDGYLMGRKLKAYAISASCLTNQLT</sequence>
<dbReference type="AlphaFoldDB" id="A0A368NVJ0"/>
<dbReference type="PANTHER" id="PTHR33908:SF11">
    <property type="entry name" value="MEMBRANE PROTEIN"/>
    <property type="match status" value="1"/>
</dbReference>
<keyword evidence="2" id="KW-1003">Cell membrane</keyword>
<evidence type="ECO:0000259" key="9">
    <source>
        <dbReference type="Pfam" id="PF13231"/>
    </source>
</evidence>
<feature type="transmembrane region" description="Helical" evidence="8">
    <location>
        <begin position="241"/>
        <end position="264"/>
    </location>
</feature>
<dbReference type="GO" id="GO:0009103">
    <property type="term" value="P:lipopolysaccharide biosynthetic process"/>
    <property type="evidence" value="ECO:0007669"/>
    <property type="project" value="UniProtKB-ARBA"/>
</dbReference>
<evidence type="ECO:0000256" key="6">
    <source>
        <dbReference type="ARBA" id="ARBA00022989"/>
    </source>
</evidence>
<dbReference type="EMBL" id="QUSG01000001">
    <property type="protein sequence ID" value="KAA3532419.1"/>
    <property type="molecule type" value="Genomic_DNA"/>
</dbReference>
<evidence type="ECO:0000256" key="4">
    <source>
        <dbReference type="ARBA" id="ARBA00022679"/>
    </source>
</evidence>
<name>A0A368NVJ0_AGRVI</name>
<feature type="transmembrane region" description="Helical" evidence="8">
    <location>
        <begin position="324"/>
        <end position="344"/>
    </location>
</feature>
<evidence type="ECO:0000256" key="2">
    <source>
        <dbReference type="ARBA" id="ARBA00022475"/>
    </source>
</evidence>
<protein>
    <submittedName>
        <fullName evidence="10">Phospholipid carrier-dependent glycosyltransferase</fullName>
    </submittedName>
</protein>
<evidence type="ECO:0000313" key="10">
    <source>
        <dbReference type="EMBL" id="KAA3532419.1"/>
    </source>
</evidence>
<comment type="caution">
    <text evidence="10">The sequence shown here is derived from an EMBL/GenBank/DDBJ whole genome shotgun (WGS) entry which is preliminary data.</text>
</comment>